<evidence type="ECO:0000256" key="1">
    <source>
        <dbReference type="SAM" id="Phobius"/>
    </source>
</evidence>
<accession>A0A0G4B3I3</accession>
<evidence type="ECO:0000313" key="3">
    <source>
        <dbReference type="Proteomes" id="UP000035648"/>
    </source>
</evidence>
<dbReference type="PANTHER" id="PTHR35792">
    <property type="entry name" value="GENERAL STRESS PROTEIN"/>
    <property type="match status" value="1"/>
</dbReference>
<keyword evidence="1" id="KW-0812">Transmembrane</keyword>
<feature type="transmembrane region" description="Helical" evidence="1">
    <location>
        <begin position="6"/>
        <end position="24"/>
    </location>
</feature>
<dbReference type="KEGG" id="bbgw:UT28_C0001G0603"/>
<dbReference type="EMBL" id="CP011213">
    <property type="protein sequence ID" value="AKM82404.1"/>
    <property type="molecule type" value="Genomic_DNA"/>
</dbReference>
<keyword evidence="1" id="KW-0472">Membrane</keyword>
<dbReference type="InterPro" id="IPR024623">
    <property type="entry name" value="YtxH"/>
</dbReference>
<organism evidence="2 3">
    <name type="scientific">Berkelbacteria bacterium GW2011_GWE1_39_12</name>
    <dbReference type="NCBI Taxonomy" id="1618337"/>
    <lineage>
        <taxon>Bacteria</taxon>
        <taxon>Candidatus Berkelbacteria</taxon>
    </lineage>
</organism>
<keyword evidence="1" id="KW-1133">Transmembrane helix</keyword>
<dbReference type="Proteomes" id="UP000035648">
    <property type="component" value="Chromosome"/>
</dbReference>
<protein>
    <recommendedName>
        <fullName evidence="4">Gas vesicle protein</fullName>
    </recommendedName>
</protein>
<dbReference type="PANTHER" id="PTHR35792:SF2">
    <property type="entry name" value="GENERAL STRESS PROTEIN"/>
    <property type="match status" value="1"/>
</dbReference>
<sequence>MKKEFFIGLMIGLISGATAGILLAPKKGEETQRDINDAMANLKTTITGKIANLGKMSRQKFNEIIDSTFDEIDDLKSLSVNEKDELKEKLKNKYDQVREVIEG</sequence>
<proteinExistence type="predicted"/>
<name>A0A0G4B3I3_9BACT</name>
<reference evidence="2 3" key="1">
    <citation type="journal article" date="2015" name="Nature">
        <title>rRNA introns, odd ribosomes, and small enigmatic genomes across a large radiation of phyla.</title>
        <authorList>
            <person name="Brown C.T."/>
            <person name="Hug L.A."/>
            <person name="Thomas B.C."/>
            <person name="Sharon I."/>
            <person name="Castelle C.J."/>
            <person name="Singh A."/>
            <person name="Wilkins M.J."/>
            <person name="Williams K.H."/>
            <person name="Banfield J.F."/>
        </authorList>
    </citation>
    <scope>NUCLEOTIDE SEQUENCE [LARGE SCALE GENOMIC DNA]</scope>
</reference>
<dbReference type="AlphaFoldDB" id="A0A0G4B3I3"/>
<dbReference type="InterPro" id="IPR052928">
    <property type="entry name" value="Desiccation-related_membrane"/>
</dbReference>
<gene>
    <name evidence="2" type="ORF">UT28_C0001G0603</name>
</gene>
<evidence type="ECO:0008006" key="4">
    <source>
        <dbReference type="Google" id="ProtNLM"/>
    </source>
</evidence>
<dbReference type="Pfam" id="PF12732">
    <property type="entry name" value="YtxH"/>
    <property type="match status" value="1"/>
</dbReference>
<evidence type="ECO:0000313" key="2">
    <source>
        <dbReference type="EMBL" id="AKM82404.1"/>
    </source>
</evidence>